<dbReference type="InterPro" id="IPR021434">
    <property type="entry name" value="DUF3082"/>
</dbReference>
<reference evidence="2" key="1">
    <citation type="submission" date="2009-01" db="EMBL/GenBank/DDBJ databases">
        <title>Complete sequence of chromosome Cyanothece sp. PCC 7425.</title>
        <authorList>
            <consortium name="US DOE Joint Genome Institute"/>
            <person name="Lucas S."/>
            <person name="Copeland A."/>
            <person name="Lapidus A."/>
            <person name="Glavina del Rio T."/>
            <person name="Dalin E."/>
            <person name="Tice H."/>
            <person name="Bruce D."/>
            <person name="Goodwin L."/>
            <person name="Pitluck S."/>
            <person name="Sims D."/>
            <person name="Meineke L."/>
            <person name="Brettin T."/>
            <person name="Detter J.C."/>
            <person name="Han C."/>
            <person name="Larimer F."/>
            <person name="Land M."/>
            <person name="Hauser L."/>
            <person name="Kyrpides N."/>
            <person name="Ovchinnikova G."/>
            <person name="Liberton M."/>
            <person name="Stoeckel J."/>
            <person name="Banerjee A."/>
            <person name="Singh A."/>
            <person name="Page L."/>
            <person name="Sato H."/>
            <person name="Zhao L."/>
            <person name="Sherman L."/>
            <person name="Pakrasi H."/>
            <person name="Richardson P."/>
        </authorList>
    </citation>
    <scope>NUCLEOTIDE SEQUENCE</scope>
    <source>
        <strain evidence="2">PCC 7425</strain>
    </source>
</reference>
<name>B8HWT7_CYAP4</name>
<dbReference type="AlphaFoldDB" id="B8HWT7"/>
<sequence length="108" mass="11305">MSSLPDPVQPNKPASATITPWKCLRGSVLAAILALLLYRLTTAIAQSFAAHPISTHNQITYNLSVAVRTLVVGLSTMATAIFAIAALGLVGLAIQLVVQKFKPSVPPS</sequence>
<dbReference type="eggNOG" id="ENOG5032ZPB">
    <property type="taxonomic scope" value="Bacteria"/>
</dbReference>
<dbReference type="HOGENOM" id="CLU_157044_0_0_3"/>
<accession>B8HWT7</accession>
<feature type="transmembrane region" description="Helical" evidence="1">
    <location>
        <begin position="65"/>
        <end position="98"/>
    </location>
</feature>
<dbReference type="Pfam" id="PF11282">
    <property type="entry name" value="DUF3082"/>
    <property type="match status" value="1"/>
</dbReference>
<dbReference type="KEGG" id="cyn:Cyan7425_0854"/>
<keyword evidence="1" id="KW-1133">Transmembrane helix</keyword>
<evidence type="ECO:0000313" key="2">
    <source>
        <dbReference type="EMBL" id="ACL43240.1"/>
    </source>
</evidence>
<keyword evidence="1" id="KW-0472">Membrane</keyword>
<evidence type="ECO:0008006" key="3">
    <source>
        <dbReference type="Google" id="ProtNLM"/>
    </source>
</evidence>
<proteinExistence type="predicted"/>
<gene>
    <name evidence="2" type="ordered locus">Cyan7425_0854</name>
</gene>
<dbReference type="PANTHER" id="PTHR35733">
    <property type="entry name" value="OS02G0307800 PROTEIN"/>
    <property type="match status" value="1"/>
</dbReference>
<dbReference type="PANTHER" id="PTHR35733:SF1">
    <property type="entry name" value="OS02G0307800 PROTEIN"/>
    <property type="match status" value="1"/>
</dbReference>
<dbReference type="STRING" id="395961.Cyan7425_0854"/>
<evidence type="ECO:0000256" key="1">
    <source>
        <dbReference type="SAM" id="Phobius"/>
    </source>
</evidence>
<protein>
    <recommendedName>
        <fullName evidence="3">DUF3082 domain-containing protein</fullName>
    </recommendedName>
</protein>
<dbReference type="EMBL" id="CP001344">
    <property type="protein sequence ID" value="ACL43240.1"/>
    <property type="molecule type" value="Genomic_DNA"/>
</dbReference>
<organism evidence="2">
    <name type="scientific">Cyanothece sp. (strain PCC 7425 / ATCC 29141)</name>
    <dbReference type="NCBI Taxonomy" id="395961"/>
    <lineage>
        <taxon>Bacteria</taxon>
        <taxon>Bacillati</taxon>
        <taxon>Cyanobacteriota</taxon>
        <taxon>Cyanophyceae</taxon>
        <taxon>Gomontiellales</taxon>
        <taxon>Cyanothecaceae</taxon>
        <taxon>Cyanothece</taxon>
    </lineage>
</organism>
<dbReference type="OrthoDB" id="515558at2"/>
<keyword evidence="1" id="KW-0812">Transmembrane</keyword>